<dbReference type="Proteomes" id="UP000195221">
    <property type="component" value="Unassembled WGS sequence"/>
</dbReference>
<dbReference type="Gene3D" id="3.30.870.10">
    <property type="entry name" value="Endonuclease Chain A"/>
    <property type="match status" value="1"/>
</dbReference>
<protein>
    <recommendedName>
        <fullName evidence="3">phospholipase D</fullName>
        <ecNumber evidence="3">3.1.4.4</ecNumber>
    </recommendedName>
</protein>
<keyword evidence="5" id="KW-0442">Lipid degradation</keyword>
<evidence type="ECO:0000313" key="9">
    <source>
        <dbReference type="Proteomes" id="UP000195221"/>
    </source>
</evidence>
<evidence type="ECO:0000313" key="8">
    <source>
        <dbReference type="EMBL" id="OTP75414.1"/>
    </source>
</evidence>
<dbReference type="InterPro" id="IPR051406">
    <property type="entry name" value="PLD_domain"/>
</dbReference>
<evidence type="ECO:0000256" key="5">
    <source>
        <dbReference type="ARBA" id="ARBA00022963"/>
    </source>
</evidence>
<evidence type="ECO:0000259" key="7">
    <source>
        <dbReference type="PROSITE" id="PS50035"/>
    </source>
</evidence>
<reference evidence="8 9" key="1">
    <citation type="submission" date="2017-03" db="EMBL/GenBank/DDBJ databases">
        <title>Genome analysis of strain PAMC 26577.</title>
        <authorList>
            <person name="Oh H.-M."/>
            <person name="Yang J.-A."/>
        </authorList>
    </citation>
    <scope>NUCLEOTIDE SEQUENCE [LARGE SCALE GENOMIC DNA]</scope>
    <source>
        <strain evidence="8 9">PAMC 26577</strain>
    </source>
</reference>
<dbReference type="EMBL" id="NBTZ01000050">
    <property type="protein sequence ID" value="OTP75414.1"/>
    <property type="molecule type" value="Genomic_DNA"/>
</dbReference>
<dbReference type="PANTHER" id="PTHR43856">
    <property type="entry name" value="CARDIOLIPIN HYDROLASE"/>
    <property type="match status" value="1"/>
</dbReference>
<dbReference type="EC" id="3.1.4.4" evidence="3"/>
<keyword evidence="6" id="KW-0443">Lipid metabolism</keyword>
<evidence type="ECO:0000256" key="6">
    <source>
        <dbReference type="ARBA" id="ARBA00023098"/>
    </source>
</evidence>
<proteinExistence type="inferred from homology"/>
<keyword evidence="8" id="KW-0255">Endonuclease</keyword>
<comment type="caution">
    <text evidence="8">The sequence shown here is derived from an EMBL/GenBank/DDBJ whole genome shotgun (WGS) entry which is preliminary data.</text>
</comment>
<dbReference type="InterPro" id="IPR001736">
    <property type="entry name" value="PLipase_D/transphosphatidylase"/>
</dbReference>
<comment type="catalytic activity">
    <reaction evidence="1">
        <text>a 1,2-diacyl-sn-glycero-3-phosphocholine + H2O = a 1,2-diacyl-sn-glycero-3-phosphate + choline + H(+)</text>
        <dbReference type="Rhea" id="RHEA:14445"/>
        <dbReference type="ChEBI" id="CHEBI:15354"/>
        <dbReference type="ChEBI" id="CHEBI:15377"/>
        <dbReference type="ChEBI" id="CHEBI:15378"/>
        <dbReference type="ChEBI" id="CHEBI:57643"/>
        <dbReference type="ChEBI" id="CHEBI:58608"/>
        <dbReference type="EC" id="3.1.4.4"/>
    </reaction>
</comment>
<comment type="similarity">
    <text evidence="2">Belongs to the phospholipase D family.</text>
</comment>
<dbReference type="GO" id="GO:0016042">
    <property type="term" value="P:lipid catabolic process"/>
    <property type="evidence" value="ECO:0007669"/>
    <property type="project" value="UniProtKB-KW"/>
</dbReference>
<dbReference type="GO" id="GO:0004630">
    <property type="term" value="F:phospholipase D activity"/>
    <property type="evidence" value="ECO:0007669"/>
    <property type="project" value="UniProtKB-EC"/>
</dbReference>
<evidence type="ECO:0000256" key="4">
    <source>
        <dbReference type="ARBA" id="ARBA00022801"/>
    </source>
</evidence>
<name>A0A242MWB8_CABSO</name>
<dbReference type="CDD" id="cd09170">
    <property type="entry name" value="PLDc_Nuc"/>
    <property type="match status" value="1"/>
</dbReference>
<evidence type="ECO:0000256" key="2">
    <source>
        <dbReference type="ARBA" id="ARBA00008664"/>
    </source>
</evidence>
<dbReference type="InterPro" id="IPR025202">
    <property type="entry name" value="PLD-like_dom"/>
</dbReference>
<dbReference type="AlphaFoldDB" id="A0A242MWB8"/>
<keyword evidence="4" id="KW-0378">Hydrolase</keyword>
<sequence length="160" mass="16986">MAAANISAAGPVSIYFSPNGGAEHAVVDEINRARLRILVQAYSFTSPPIYEALAAAKARGVDVRILVDKEARDAGFKGAGARYDMAKGIPLLVDEIGGSGIAHSKVMVIDAATVITGSFNFSRQAETTNSENLLVFHSSVELVAAYTKAWQVRASRAVQY</sequence>
<dbReference type="PROSITE" id="PS50035">
    <property type="entry name" value="PLD"/>
    <property type="match status" value="1"/>
</dbReference>
<organism evidence="8 9">
    <name type="scientific">Caballeronia sordidicola</name>
    <name type="common">Burkholderia sordidicola</name>
    <dbReference type="NCBI Taxonomy" id="196367"/>
    <lineage>
        <taxon>Bacteria</taxon>
        <taxon>Pseudomonadati</taxon>
        <taxon>Pseudomonadota</taxon>
        <taxon>Betaproteobacteria</taxon>
        <taxon>Burkholderiales</taxon>
        <taxon>Burkholderiaceae</taxon>
        <taxon>Caballeronia</taxon>
    </lineage>
</organism>
<dbReference type="SUPFAM" id="SSF56024">
    <property type="entry name" value="Phospholipase D/nuclease"/>
    <property type="match status" value="1"/>
</dbReference>
<dbReference type="GO" id="GO:0016891">
    <property type="term" value="F:RNA endonuclease activity producing 5'-phosphomonoesters, hydrolytic mechanism"/>
    <property type="evidence" value="ECO:0007669"/>
    <property type="project" value="TreeGrafter"/>
</dbReference>
<feature type="domain" description="PLD phosphodiesterase" evidence="7">
    <location>
        <begin position="98"/>
        <end position="125"/>
    </location>
</feature>
<dbReference type="Pfam" id="PF13091">
    <property type="entry name" value="PLDc_2"/>
    <property type="match status" value="1"/>
</dbReference>
<dbReference type="PANTHER" id="PTHR43856:SF1">
    <property type="entry name" value="MITOCHONDRIAL CARDIOLIPIN HYDROLASE"/>
    <property type="match status" value="1"/>
</dbReference>
<dbReference type="RefSeq" id="WP_075357352.1">
    <property type="nucleotide sequence ID" value="NZ_NBTZ01000050.1"/>
</dbReference>
<dbReference type="SMART" id="SM00155">
    <property type="entry name" value="PLDc"/>
    <property type="match status" value="1"/>
</dbReference>
<dbReference type="GO" id="GO:0006793">
    <property type="term" value="P:phosphorus metabolic process"/>
    <property type="evidence" value="ECO:0007669"/>
    <property type="project" value="UniProtKB-ARBA"/>
</dbReference>
<evidence type="ECO:0000256" key="1">
    <source>
        <dbReference type="ARBA" id="ARBA00000798"/>
    </source>
</evidence>
<gene>
    <name evidence="8" type="ORF">PAMC26577_13395</name>
</gene>
<evidence type="ECO:0000256" key="3">
    <source>
        <dbReference type="ARBA" id="ARBA00012027"/>
    </source>
</evidence>
<keyword evidence="8" id="KW-0540">Nuclease</keyword>
<accession>A0A242MWB8</accession>